<dbReference type="EMBL" id="BSXT01000420">
    <property type="protein sequence ID" value="GMF26914.1"/>
    <property type="molecule type" value="Genomic_DNA"/>
</dbReference>
<dbReference type="GO" id="GO:0034271">
    <property type="term" value="C:phosphatidylinositol 3-kinase complex, class III, type I"/>
    <property type="evidence" value="ECO:0007669"/>
    <property type="project" value="TreeGrafter"/>
</dbReference>
<proteinExistence type="inferred from homology"/>
<comment type="caution">
    <text evidence="3">The sequence shown here is derived from an EMBL/GenBank/DDBJ whole genome shotgun (WGS) entry which is preliminary data.</text>
</comment>
<dbReference type="InterPro" id="IPR038274">
    <property type="entry name" value="Atg6/Beclin_C_sf"/>
</dbReference>
<sequence length="127" mass="14251">MEDEQQIIAQQQEAMNEEEKALIYEEAGMWEQFTTLQLQEAVFQEVRDAGTAQIDAMERKVASAKHLNILTDMFVIGYDGAFGTINQFRMGQSASFAVEWNEINAAFGECALLLQTLASMVGLEFSE</sequence>
<reference evidence="3" key="1">
    <citation type="submission" date="2023-04" db="EMBL/GenBank/DDBJ databases">
        <title>Phytophthora fragariaefolia NBRC 109709.</title>
        <authorList>
            <person name="Ichikawa N."/>
            <person name="Sato H."/>
            <person name="Tonouchi N."/>
        </authorList>
    </citation>
    <scope>NUCLEOTIDE SEQUENCE</scope>
    <source>
        <strain evidence="3">NBRC 109709</strain>
    </source>
</reference>
<feature type="domain" description="Atg6 BARA" evidence="2">
    <location>
        <begin position="65"/>
        <end position="126"/>
    </location>
</feature>
<evidence type="ECO:0000313" key="3">
    <source>
        <dbReference type="EMBL" id="GMF26914.1"/>
    </source>
</evidence>
<dbReference type="AlphaFoldDB" id="A0A9W6U805"/>
<dbReference type="Proteomes" id="UP001165121">
    <property type="component" value="Unassembled WGS sequence"/>
</dbReference>
<dbReference type="PANTHER" id="PTHR12768">
    <property type="entry name" value="BECLIN 1"/>
    <property type="match status" value="1"/>
</dbReference>
<accession>A0A9W6U805</accession>
<protein>
    <submittedName>
        <fullName evidence="3">Unnamed protein product</fullName>
    </submittedName>
</protein>
<dbReference type="Pfam" id="PF04111">
    <property type="entry name" value="APG6"/>
    <property type="match status" value="1"/>
</dbReference>
<dbReference type="GO" id="GO:0034272">
    <property type="term" value="C:phosphatidylinositol 3-kinase complex, class III, type II"/>
    <property type="evidence" value="ECO:0007669"/>
    <property type="project" value="TreeGrafter"/>
</dbReference>
<dbReference type="GO" id="GO:0045324">
    <property type="term" value="P:late endosome to vacuole transport"/>
    <property type="evidence" value="ECO:0007669"/>
    <property type="project" value="TreeGrafter"/>
</dbReference>
<evidence type="ECO:0000256" key="1">
    <source>
        <dbReference type="ARBA" id="ARBA00005965"/>
    </source>
</evidence>
<dbReference type="GO" id="GO:0000045">
    <property type="term" value="P:autophagosome assembly"/>
    <property type="evidence" value="ECO:0007669"/>
    <property type="project" value="TreeGrafter"/>
</dbReference>
<dbReference type="OrthoDB" id="20368at2759"/>
<dbReference type="PANTHER" id="PTHR12768:SF4">
    <property type="entry name" value="BECLIN-1"/>
    <property type="match status" value="1"/>
</dbReference>
<keyword evidence="4" id="KW-1185">Reference proteome</keyword>
<dbReference type="GO" id="GO:0043548">
    <property type="term" value="F:phosphatidylinositol 3-kinase binding"/>
    <property type="evidence" value="ECO:0007669"/>
    <property type="project" value="TreeGrafter"/>
</dbReference>
<gene>
    <name evidence="3" type="ORF">Pfra01_000519900</name>
</gene>
<organism evidence="3 4">
    <name type="scientific">Phytophthora fragariaefolia</name>
    <dbReference type="NCBI Taxonomy" id="1490495"/>
    <lineage>
        <taxon>Eukaryota</taxon>
        <taxon>Sar</taxon>
        <taxon>Stramenopiles</taxon>
        <taxon>Oomycota</taxon>
        <taxon>Peronosporomycetes</taxon>
        <taxon>Peronosporales</taxon>
        <taxon>Peronosporaceae</taxon>
        <taxon>Phytophthora</taxon>
    </lineage>
</organism>
<dbReference type="GO" id="GO:0000423">
    <property type="term" value="P:mitophagy"/>
    <property type="evidence" value="ECO:0007669"/>
    <property type="project" value="TreeGrafter"/>
</dbReference>
<evidence type="ECO:0000259" key="2">
    <source>
        <dbReference type="Pfam" id="PF04111"/>
    </source>
</evidence>
<dbReference type="InterPro" id="IPR007243">
    <property type="entry name" value="Atg6/Beclin"/>
</dbReference>
<evidence type="ECO:0000313" key="4">
    <source>
        <dbReference type="Proteomes" id="UP001165121"/>
    </source>
</evidence>
<comment type="similarity">
    <text evidence="1">Belongs to the beclin family.</text>
</comment>
<name>A0A9W6U805_9STRA</name>
<dbReference type="Gene3D" id="1.10.418.40">
    <property type="entry name" value="Autophagy protein 6/Beclin 1"/>
    <property type="match status" value="1"/>
</dbReference>
<dbReference type="GO" id="GO:0030674">
    <property type="term" value="F:protein-macromolecule adaptor activity"/>
    <property type="evidence" value="ECO:0007669"/>
    <property type="project" value="TreeGrafter"/>
</dbReference>
<dbReference type="GO" id="GO:0000407">
    <property type="term" value="C:phagophore assembly site"/>
    <property type="evidence" value="ECO:0007669"/>
    <property type="project" value="TreeGrafter"/>
</dbReference>
<dbReference type="InterPro" id="IPR040455">
    <property type="entry name" value="Atg6_BARA"/>
</dbReference>
<dbReference type="GO" id="GO:0006995">
    <property type="term" value="P:cellular response to nitrogen starvation"/>
    <property type="evidence" value="ECO:0007669"/>
    <property type="project" value="TreeGrafter"/>
</dbReference>